<dbReference type="InterPro" id="IPR009752">
    <property type="entry name" value="Phage_Mu_GpJ"/>
</dbReference>
<dbReference type="Pfam" id="PF07030">
    <property type="entry name" value="Phage_Mu_Gp36"/>
    <property type="match status" value="1"/>
</dbReference>
<evidence type="ECO:0000313" key="1">
    <source>
        <dbReference type="EMBL" id="MBZ9610805.1"/>
    </source>
</evidence>
<organism evidence="1 2">
    <name type="scientific">Rheinheimera maricola</name>
    <dbReference type="NCBI Taxonomy" id="2793282"/>
    <lineage>
        <taxon>Bacteria</taxon>
        <taxon>Pseudomonadati</taxon>
        <taxon>Pseudomonadota</taxon>
        <taxon>Gammaproteobacteria</taxon>
        <taxon>Chromatiales</taxon>
        <taxon>Chromatiaceae</taxon>
        <taxon>Rheinheimera</taxon>
    </lineage>
</organism>
<accession>A0ABS7X6L7</accession>
<sequence>MYISLTQLAARPGAQELAQVATPAQSRVVNTDLMLATLNGADRSAWPADEIAVADAALARINDAIADAVAMIDGFLGRRGYLPLNPVPGIVTTWCRAITRYFLHQDRLKADDKDTITRDYKDAQRLLQLTAEGKFSLGGDDAVVTTGAGEPEFTQGSTTFRDALKDY</sequence>
<gene>
    <name evidence="1" type="ORF">I4W93_004285</name>
</gene>
<dbReference type="Proteomes" id="UP000663814">
    <property type="component" value="Unassembled WGS sequence"/>
</dbReference>
<protein>
    <submittedName>
        <fullName evidence="1">DUF1320 domain-containing protein</fullName>
    </submittedName>
</protein>
<dbReference type="RefSeq" id="WP_205310613.1">
    <property type="nucleotide sequence ID" value="NZ_JAERPS020000001.1"/>
</dbReference>
<name>A0ABS7X6L7_9GAMM</name>
<dbReference type="EMBL" id="JAERPS020000001">
    <property type="protein sequence ID" value="MBZ9610805.1"/>
    <property type="molecule type" value="Genomic_DNA"/>
</dbReference>
<evidence type="ECO:0000313" key="2">
    <source>
        <dbReference type="Proteomes" id="UP000663814"/>
    </source>
</evidence>
<reference evidence="1 2" key="1">
    <citation type="submission" date="2021-08" db="EMBL/GenBank/DDBJ databases">
        <title>Rheinheimera aquimaris sp. nov., isolated from seawater of the East Sea in Korea.</title>
        <authorList>
            <person name="Kim K.H."/>
            <person name="Wenting R."/>
            <person name="Kim K.R."/>
            <person name="Jeon C.O."/>
        </authorList>
    </citation>
    <scope>NUCLEOTIDE SEQUENCE [LARGE SCALE GENOMIC DNA]</scope>
    <source>
        <strain evidence="1 2">MA-13</strain>
    </source>
</reference>
<keyword evidence="2" id="KW-1185">Reference proteome</keyword>
<proteinExistence type="predicted"/>
<comment type="caution">
    <text evidence="1">The sequence shown here is derived from an EMBL/GenBank/DDBJ whole genome shotgun (WGS) entry which is preliminary data.</text>
</comment>